<dbReference type="InterPro" id="IPR005135">
    <property type="entry name" value="Endo/exonuclease/phosphatase"/>
</dbReference>
<proteinExistence type="predicted"/>
<evidence type="ECO:0000256" key="1">
    <source>
        <dbReference type="SAM" id="MobiDB-lite"/>
    </source>
</evidence>
<evidence type="ECO:0000313" key="5">
    <source>
        <dbReference type="RefSeq" id="XP_056691804.1"/>
    </source>
</evidence>
<evidence type="ECO:0000259" key="2">
    <source>
        <dbReference type="Pfam" id="PF03372"/>
    </source>
</evidence>
<dbReference type="InterPro" id="IPR025558">
    <property type="entry name" value="DUF4283"/>
</dbReference>
<evidence type="ECO:0000313" key="4">
    <source>
        <dbReference type="Proteomes" id="UP000813463"/>
    </source>
</evidence>
<protein>
    <recommendedName>
        <fullName evidence="6">DUF4283 domain-containing protein</fullName>
    </recommendedName>
</protein>
<reference evidence="5" key="2">
    <citation type="submission" date="2025-08" db="UniProtKB">
        <authorList>
            <consortium name="RefSeq"/>
        </authorList>
    </citation>
    <scope>IDENTIFICATION</scope>
    <source>
        <tissue evidence="5">Leaf</tissue>
    </source>
</reference>
<gene>
    <name evidence="5" type="primary">LOC130467338</name>
</gene>
<accession>A0ABM3R873</accession>
<feature type="compositionally biased region" description="Basic residues" evidence="1">
    <location>
        <begin position="1"/>
        <end position="14"/>
    </location>
</feature>
<organism evidence="4 5">
    <name type="scientific">Spinacia oleracea</name>
    <name type="common">Spinach</name>
    <dbReference type="NCBI Taxonomy" id="3562"/>
    <lineage>
        <taxon>Eukaryota</taxon>
        <taxon>Viridiplantae</taxon>
        <taxon>Streptophyta</taxon>
        <taxon>Embryophyta</taxon>
        <taxon>Tracheophyta</taxon>
        <taxon>Spermatophyta</taxon>
        <taxon>Magnoliopsida</taxon>
        <taxon>eudicotyledons</taxon>
        <taxon>Gunneridae</taxon>
        <taxon>Pentapetalae</taxon>
        <taxon>Caryophyllales</taxon>
        <taxon>Chenopodiaceae</taxon>
        <taxon>Chenopodioideae</taxon>
        <taxon>Anserineae</taxon>
        <taxon>Spinacia</taxon>
    </lineage>
</organism>
<evidence type="ECO:0008006" key="6">
    <source>
        <dbReference type="Google" id="ProtNLM"/>
    </source>
</evidence>
<dbReference type="Pfam" id="PF03372">
    <property type="entry name" value="Exo_endo_phos"/>
    <property type="match status" value="1"/>
</dbReference>
<evidence type="ECO:0000259" key="3">
    <source>
        <dbReference type="Pfam" id="PF14111"/>
    </source>
</evidence>
<dbReference type="Pfam" id="PF14111">
    <property type="entry name" value="DUF4283"/>
    <property type="match status" value="1"/>
</dbReference>
<feature type="domain" description="DUF4283" evidence="3">
    <location>
        <begin position="130"/>
        <end position="206"/>
    </location>
</feature>
<reference evidence="4" key="1">
    <citation type="journal article" date="2021" name="Nat. Commun.">
        <title>Genomic analyses provide insights into spinach domestication and the genetic basis of agronomic traits.</title>
        <authorList>
            <person name="Cai X."/>
            <person name="Sun X."/>
            <person name="Xu C."/>
            <person name="Sun H."/>
            <person name="Wang X."/>
            <person name="Ge C."/>
            <person name="Zhang Z."/>
            <person name="Wang Q."/>
            <person name="Fei Z."/>
            <person name="Jiao C."/>
            <person name="Wang Q."/>
        </authorList>
    </citation>
    <scope>NUCLEOTIDE SEQUENCE [LARGE SCALE GENOMIC DNA]</scope>
    <source>
        <strain evidence="4">cv. Varoflay</strain>
    </source>
</reference>
<name>A0ABM3R873_SPIOL</name>
<feature type="region of interest" description="Disordered" evidence="1">
    <location>
        <begin position="1"/>
        <end position="59"/>
    </location>
</feature>
<keyword evidence="4" id="KW-1185">Reference proteome</keyword>
<dbReference type="Gene3D" id="3.60.10.10">
    <property type="entry name" value="Endonuclease/exonuclease/phosphatase"/>
    <property type="match status" value="1"/>
</dbReference>
<feature type="domain" description="Endonuclease/exonuclease/phosphatase" evidence="2">
    <location>
        <begin position="408"/>
        <end position="599"/>
    </location>
</feature>
<dbReference type="SUPFAM" id="SSF56219">
    <property type="entry name" value="DNase I-like"/>
    <property type="match status" value="1"/>
</dbReference>
<dbReference type="PANTHER" id="PTHR33233">
    <property type="entry name" value="ENDONUCLEASE/EXONUCLEASE/PHOSPHATASE"/>
    <property type="match status" value="1"/>
</dbReference>
<sequence length="868" mass="97669">MAGRSKARKNHRKPAGPSSDSQAKKTKSMDDLLGVNILEVESETHNSAEDEMSSGSEEGEILSPKLSLVAMQNRSESHKTFSPWLSVMKSGYAQTPQVTPIPVLHSTCDHVADNVICIELDDIQEEVDYWNSALICAVLGANPPLSVIEGFFRRVWKDFGVDKVVLIEHGVYLVRFFIMENRDKILDINRPTFDKKPVICKPWHKDIVDFKDEVKVVPIWLQLKNLDLKFWGSKSLSKIVSAIGTLVQADQATIHREKLQFARVQVEVALSQDLPDTVRFQDENGDLKVVKVVYEWKPTVCAHCKLLGHLEADCRKKKARKKWVAKAKVTTEVMLVSTSPGVADDTVEGGFTLATNTAYVRREVQSPVVTTNSFQALDQVQHDGLVIAAGDDNGNNGVLGINRGTKQRDVKSFLNSNKCSLVFLLETKVKVHNLGALYLNLFDGWSFTSNNMCHPGGRIVLAWNPSEFQANPFFCSSQLIHGDIGLKNGNQFACSFIYAHNSQYERCALWNDLCSLAGKINGPWILMGDFNCVLNTDERIGSAVRLSELKDFQNCVNSCGLEDAKFTGNFYTWNNKQLGNNRVFSKLDRVLVNQHWCNQYPHTEVCFKNEGYFDHCPGVVSCYSHIAVGKKYFKFFQMWQEAPNNKDLVSNAWNISCHGTKMYQIVQKLKSVKSALKLMNKERYGDIEVLDCKTAHNLQQLQNALHLDPSNEELANQEKVANQEYMAAHSAYLSFLGQKAKAAWIKEGDANTTMFHRSIKQRQIHNSIFSIKDMHGRWTTNPSQVPEVFLEYYKWLLGTSGGNRINVKQSVVNRGHVVSDTMQAMLNSPYTKEEVKKAMWEIDGTKAPGPDGFGSSFFKGSWGDMGMM</sequence>
<dbReference type="Proteomes" id="UP000813463">
    <property type="component" value="Chromosome 2"/>
</dbReference>
<feature type="compositionally biased region" description="Acidic residues" evidence="1">
    <location>
        <begin position="49"/>
        <end position="59"/>
    </location>
</feature>
<dbReference type="InterPro" id="IPR036691">
    <property type="entry name" value="Endo/exonu/phosph_ase_sf"/>
</dbReference>
<dbReference type="PANTHER" id="PTHR33233:SF14">
    <property type="entry name" value="ENDONUCLEASE_EXONUCLEASE_PHOSPHATASE"/>
    <property type="match status" value="1"/>
</dbReference>
<dbReference type="RefSeq" id="XP_056691804.1">
    <property type="nucleotide sequence ID" value="XM_056835826.1"/>
</dbReference>
<dbReference type="GeneID" id="130467338"/>